<evidence type="ECO:0000259" key="10">
    <source>
        <dbReference type="Pfam" id="PF21088"/>
    </source>
</evidence>
<proteinExistence type="inferred from homology"/>
<keyword evidence="6 7" id="KW-0472">Membrane</keyword>
<comment type="subcellular location">
    <subcellularLocation>
        <location evidence="1">Cell membrane</location>
        <topology evidence="1">Multi-pass membrane protein</topology>
    </subcellularLocation>
</comment>
<dbReference type="SUPFAM" id="SSF82689">
    <property type="entry name" value="Mechanosensitive channel protein MscS (YggB), C-terminal domain"/>
    <property type="match status" value="1"/>
</dbReference>
<evidence type="ECO:0000259" key="9">
    <source>
        <dbReference type="Pfam" id="PF21082"/>
    </source>
</evidence>
<dbReference type="InterPro" id="IPR023408">
    <property type="entry name" value="MscS_beta-dom_sf"/>
</dbReference>
<dbReference type="InterPro" id="IPR049142">
    <property type="entry name" value="MS_channel_1st"/>
</dbReference>
<feature type="transmembrane region" description="Helical" evidence="7">
    <location>
        <begin position="123"/>
        <end position="141"/>
    </location>
</feature>
<feature type="transmembrane region" description="Helical" evidence="7">
    <location>
        <begin position="162"/>
        <end position="184"/>
    </location>
</feature>
<dbReference type="InterPro" id="IPR010920">
    <property type="entry name" value="LSM_dom_sf"/>
</dbReference>
<feature type="transmembrane region" description="Helical" evidence="7">
    <location>
        <begin position="196"/>
        <end position="222"/>
    </location>
</feature>
<dbReference type="Pfam" id="PF21082">
    <property type="entry name" value="MS_channel_3rd"/>
    <property type="match status" value="1"/>
</dbReference>
<evidence type="ECO:0000256" key="7">
    <source>
        <dbReference type="SAM" id="Phobius"/>
    </source>
</evidence>
<evidence type="ECO:0000313" key="11">
    <source>
        <dbReference type="EMBL" id="SBW01324.1"/>
    </source>
</evidence>
<name>A0A212JPE0_9DELT</name>
<dbReference type="Gene3D" id="1.10.287.1260">
    <property type="match status" value="1"/>
</dbReference>
<evidence type="ECO:0000259" key="8">
    <source>
        <dbReference type="Pfam" id="PF00924"/>
    </source>
</evidence>
<dbReference type="EMBL" id="FLUQ01000001">
    <property type="protein sequence ID" value="SBW01324.1"/>
    <property type="molecule type" value="Genomic_DNA"/>
</dbReference>
<dbReference type="GO" id="GO:0005886">
    <property type="term" value="C:plasma membrane"/>
    <property type="evidence" value="ECO:0007669"/>
    <property type="project" value="UniProtKB-SubCell"/>
</dbReference>
<dbReference type="InterPro" id="IPR049278">
    <property type="entry name" value="MS_channel_C"/>
</dbReference>
<dbReference type="InterPro" id="IPR045275">
    <property type="entry name" value="MscS_archaea/bacteria_type"/>
</dbReference>
<feature type="transmembrane region" description="Helical" evidence="7">
    <location>
        <begin position="46"/>
        <end position="70"/>
    </location>
</feature>
<evidence type="ECO:0000256" key="5">
    <source>
        <dbReference type="ARBA" id="ARBA00022989"/>
    </source>
</evidence>
<dbReference type="Pfam" id="PF00924">
    <property type="entry name" value="MS_channel_2nd"/>
    <property type="match status" value="1"/>
</dbReference>
<protein>
    <submittedName>
        <fullName evidence="11">Putative Mechanosensitive ion channel protein MscS</fullName>
    </submittedName>
</protein>
<dbReference type="InterPro" id="IPR006685">
    <property type="entry name" value="MscS_channel_2nd"/>
</dbReference>
<gene>
    <name evidence="11" type="ORF">KL86DPRO_11942</name>
</gene>
<accession>A0A212JPE0</accession>
<dbReference type="Gene3D" id="2.30.30.60">
    <property type="match status" value="1"/>
</dbReference>
<keyword evidence="4 7" id="KW-0812">Transmembrane</keyword>
<reference evidence="11" key="1">
    <citation type="submission" date="2016-04" db="EMBL/GenBank/DDBJ databases">
        <authorList>
            <person name="Evans L.H."/>
            <person name="Alamgir A."/>
            <person name="Owens N."/>
            <person name="Weber N.D."/>
            <person name="Virtaneva K."/>
            <person name="Barbian K."/>
            <person name="Babar A."/>
            <person name="Rosenke K."/>
        </authorList>
    </citation>
    <scope>NUCLEOTIDE SEQUENCE</scope>
    <source>
        <strain evidence="11">86</strain>
    </source>
</reference>
<feature type="transmembrane region" description="Helical" evidence="7">
    <location>
        <begin position="91"/>
        <end position="111"/>
    </location>
</feature>
<comment type="similarity">
    <text evidence="2">Belongs to the MscS (TC 1.A.23) family.</text>
</comment>
<sequence length="391" mass="43133">MAATPAQPAVDTPLDTMMESLENVDVVGKLESTARFIGDELARNTFAHYLIAFAIAAGGIALIWLVKGLIAKLATRWLASVDRHRVDNEMAQQVGGTLVPLLYIFPIYFALDTLNFSPSLYKVLTFLLFVLFITRAVRFFSSLASFVTDAYLRRHEESIDTVVGRTLSPIIRVLFWTIGITIILDNMGFQISSLLAGLGIVGVAVGLAGQTILADFFGYLVILLDRPFSIGDYVSAGPVSGTVESIGLKTTRLRTLGGEVLVCPNGDITKQNIANYRLMYRRQRNFTFGIAYETPIEKVRAVPDMVREAASAISKVNIDRVFFTAFGDSSLNFEVYFTVPGRDFVEAQALQQELMLGVMDRFAKENITFAYPTTTMYLANPASLQQESTHA</sequence>
<organism evidence="11">
    <name type="scientific">uncultured delta proteobacterium</name>
    <dbReference type="NCBI Taxonomy" id="34034"/>
    <lineage>
        <taxon>Bacteria</taxon>
        <taxon>Deltaproteobacteria</taxon>
        <taxon>environmental samples</taxon>
    </lineage>
</organism>
<keyword evidence="3" id="KW-1003">Cell membrane</keyword>
<dbReference type="Gene3D" id="3.30.70.100">
    <property type="match status" value="1"/>
</dbReference>
<dbReference type="SUPFAM" id="SSF82861">
    <property type="entry name" value="Mechanosensitive channel protein MscS (YggB), transmembrane region"/>
    <property type="match status" value="1"/>
</dbReference>
<feature type="domain" description="Mechanosensitive ion channel transmembrane helices 2/3" evidence="10">
    <location>
        <begin position="170"/>
        <end position="210"/>
    </location>
</feature>
<dbReference type="SUPFAM" id="SSF50182">
    <property type="entry name" value="Sm-like ribonucleoproteins"/>
    <property type="match status" value="1"/>
</dbReference>
<feature type="domain" description="Mechanosensitive ion channel MscS C-terminal" evidence="9">
    <location>
        <begin position="285"/>
        <end position="368"/>
    </location>
</feature>
<evidence type="ECO:0000256" key="2">
    <source>
        <dbReference type="ARBA" id="ARBA00008017"/>
    </source>
</evidence>
<evidence type="ECO:0000256" key="6">
    <source>
        <dbReference type="ARBA" id="ARBA00023136"/>
    </source>
</evidence>
<dbReference type="InterPro" id="IPR011014">
    <property type="entry name" value="MscS_channel_TM-2"/>
</dbReference>
<dbReference type="Pfam" id="PF21088">
    <property type="entry name" value="MS_channel_1st"/>
    <property type="match status" value="1"/>
</dbReference>
<dbReference type="PANTHER" id="PTHR30221:SF1">
    <property type="entry name" value="SMALL-CONDUCTANCE MECHANOSENSITIVE CHANNEL"/>
    <property type="match status" value="1"/>
</dbReference>
<evidence type="ECO:0000256" key="3">
    <source>
        <dbReference type="ARBA" id="ARBA00022475"/>
    </source>
</evidence>
<keyword evidence="5 7" id="KW-1133">Transmembrane helix</keyword>
<feature type="domain" description="Mechanosensitive ion channel MscS" evidence="8">
    <location>
        <begin position="211"/>
        <end position="277"/>
    </location>
</feature>
<dbReference type="AlphaFoldDB" id="A0A212JPE0"/>
<evidence type="ECO:0000256" key="4">
    <source>
        <dbReference type="ARBA" id="ARBA00022692"/>
    </source>
</evidence>
<evidence type="ECO:0000256" key="1">
    <source>
        <dbReference type="ARBA" id="ARBA00004651"/>
    </source>
</evidence>
<dbReference type="InterPro" id="IPR011066">
    <property type="entry name" value="MscS_channel_C_sf"/>
</dbReference>
<dbReference type="PANTHER" id="PTHR30221">
    <property type="entry name" value="SMALL-CONDUCTANCE MECHANOSENSITIVE CHANNEL"/>
    <property type="match status" value="1"/>
</dbReference>
<dbReference type="GO" id="GO:0008381">
    <property type="term" value="F:mechanosensitive monoatomic ion channel activity"/>
    <property type="evidence" value="ECO:0007669"/>
    <property type="project" value="InterPro"/>
</dbReference>